<dbReference type="SMART" id="SM00614">
    <property type="entry name" value="ZnF_BED"/>
    <property type="match status" value="1"/>
</dbReference>
<keyword evidence="1" id="KW-1185">Reference proteome</keyword>
<name>A0ABM3RHU7_SPIOL</name>
<accession>A0ABM3RHU7</accession>
<organism evidence="1 2">
    <name type="scientific">Spinacia oleracea</name>
    <name type="common">Spinach</name>
    <dbReference type="NCBI Taxonomy" id="3562"/>
    <lineage>
        <taxon>Eukaryota</taxon>
        <taxon>Viridiplantae</taxon>
        <taxon>Streptophyta</taxon>
        <taxon>Embryophyta</taxon>
        <taxon>Tracheophyta</taxon>
        <taxon>Spermatophyta</taxon>
        <taxon>Magnoliopsida</taxon>
        <taxon>eudicotyledons</taxon>
        <taxon>Gunneridae</taxon>
        <taxon>Pentapetalae</taxon>
        <taxon>Caryophyllales</taxon>
        <taxon>Chenopodiaceae</taxon>
        <taxon>Chenopodioideae</taxon>
        <taxon>Anserineae</taxon>
        <taxon>Spinacia</taxon>
    </lineage>
</organism>
<proteinExistence type="predicted"/>
<protein>
    <submittedName>
        <fullName evidence="2">Zinc finger BED domain-containing protein RICESLEEPER 2-like</fullName>
    </submittedName>
</protein>
<dbReference type="PANTHER" id="PTHR46481:SF6">
    <property type="entry name" value="ZINC FINGER BED DOMAIN-CONTAINING PROTEIN RICESLEEPER 2-LIKE"/>
    <property type="match status" value="1"/>
</dbReference>
<evidence type="ECO:0000313" key="1">
    <source>
        <dbReference type="Proteomes" id="UP000813463"/>
    </source>
</evidence>
<gene>
    <name evidence="2" type="primary">LOC130469753</name>
</gene>
<dbReference type="Proteomes" id="UP000813463">
    <property type="component" value="Chromosome 3"/>
</dbReference>
<sequence>MDNQEVPSGMENEYKIGIDDNEDQLMSTTNDIASSKRKRAFTNKGTLTKRGRRTSLVWEHFIFTPLSVGGFEVHCKYCITHSFIYDSGMGTSNAKRHYLSCPPYLKYMNDNPNGLAGNDFDQKTYLKLFAQSIIAHGYPFKMAEHPRTRKLHDYLNRNVKTVCRNTITKCCMSEYNDLKKNLFDTLGASTSRICLTSDLWQACTINSYLVLTAHYIDSSWKLRSKILNFQHFVSSHTGNEIYEFVQALIREWGIEKKVFTITVDNATNMDLFATRLECDLHACSPLPMNGKYFHIRCCAHILNLIVQDGLSVINGCIVKVREGVKYITLTEGRKVKFKQCVVATVWL</sequence>
<dbReference type="InterPro" id="IPR052035">
    <property type="entry name" value="ZnF_BED_domain_contain"/>
</dbReference>
<dbReference type="PANTHER" id="PTHR46481">
    <property type="entry name" value="ZINC FINGER BED DOMAIN-CONTAINING PROTEIN 4"/>
    <property type="match status" value="1"/>
</dbReference>
<reference evidence="1" key="1">
    <citation type="journal article" date="2021" name="Nat. Commun.">
        <title>Genomic analyses provide insights into spinach domestication and the genetic basis of agronomic traits.</title>
        <authorList>
            <person name="Cai X."/>
            <person name="Sun X."/>
            <person name="Xu C."/>
            <person name="Sun H."/>
            <person name="Wang X."/>
            <person name="Ge C."/>
            <person name="Zhang Z."/>
            <person name="Wang Q."/>
            <person name="Fei Z."/>
            <person name="Jiao C."/>
            <person name="Wang Q."/>
        </authorList>
    </citation>
    <scope>NUCLEOTIDE SEQUENCE [LARGE SCALE GENOMIC DNA]</scope>
    <source>
        <strain evidence="1">cv. Varoflay</strain>
    </source>
</reference>
<reference evidence="2" key="2">
    <citation type="submission" date="2025-08" db="UniProtKB">
        <authorList>
            <consortium name="RefSeq"/>
        </authorList>
    </citation>
    <scope>IDENTIFICATION</scope>
    <source>
        <tissue evidence="2">Leaf</tissue>
    </source>
</reference>
<dbReference type="RefSeq" id="XP_056695190.1">
    <property type="nucleotide sequence ID" value="XM_056839212.1"/>
</dbReference>
<dbReference type="SUPFAM" id="SSF53098">
    <property type="entry name" value="Ribonuclease H-like"/>
    <property type="match status" value="1"/>
</dbReference>
<dbReference type="GeneID" id="130469753"/>
<evidence type="ECO:0000313" key="2">
    <source>
        <dbReference type="RefSeq" id="XP_056695190.1"/>
    </source>
</evidence>
<dbReference type="InterPro" id="IPR012337">
    <property type="entry name" value="RNaseH-like_sf"/>
</dbReference>